<comment type="caution">
    <text evidence="1">The sequence shown here is derived from an EMBL/GenBank/DDBJ whole genome shotgun (WGS) entry which is preliminary data.</text>
</comment>
<dbReference type="EMBL" id="JACSPZ010000012">
    <property type="protein sequence ID" value="MBD8038541.1"/>
    <property type="molecule type" value="Genomic_DNA"/>
</dbReference>
<evidence type="ECO:0000313" key="1">
    <source>
        <dbReference type="EMBL" id="MBD8038541.1"/>
    </source>
</evidence>
<reference evidence="1 2" key="1">
    <citation type="submission" date="2020-08" db="EMBL/GenBank/DDBJ databases">
        <title>A Genomic Blueprint of the Chicken Gut Microbiome.</title>
        <authorList>
            <person name="Gilroy R."/>
            <person name="Ravi A."/>
            <person name="Getino M."/>
            <person name="Pursley I."/>
            <person name="Horton D.L."/>
            <person name="Alikhan N.-F."/>
            <person name="Baker D."/>
            <person name="Gharbi K."/>
            <person name="Hall N."/>
            <person name="Watson M."/>
            <person name="Adriaenssens E.M."/>
            <person name="Foster-Nyarko E."/>
            <person name="Jarju S."/>
            <person name="Secka A."/>
            <person name="Antonio M."/>
            <person name="Oren A."/>
            <person name="Chaudhuri R."/>
            <person name="La Ragione R.M."/>
            <person name="Hildebrand F."/>
            <person name="Pallen M.J."/>
        </authorList>
    </citation>
    <scope>NUCLEOTIDE SEQUENCE [LARGE SCALE GENOMIC DNA]</scope>
    <source>
        <strain evidence="1 2">A46</strain>
    </source>
</reference>
<gene>
    <name evidence="1" type="ORF">H9635_17490</name>
</gene>
<protein>
    <submittedName>
        <fullName evidence="1">Uncharacterized protein</fullName>
    </submittedName>
</protein>
<keyword evidence="2" id="KW-1185">Reference proteome</keyword>
<accession>A0ABR8Y2V4</accession>
<evidence type="ECO:0000313" key="2">
    <source>
        <dbReference type="Proteomes" id="UP000619101"/>
    </source>
</evidence>
<organism evidence="1 2">
    <name type="scientific">Solibacillus faecavium</name>
    <dbReference type="NCBI Taxonomy" id="2762221"/>
    <lineage>
        <taxon>Bacteria</taxon>
        <taxon>Bacillati</taxon>
        <taxon>Bacillota</taxon>
        <taxon>Bacilli</taxon>
        <taxon>Bacillales</taxon>
        <taxon>Caryophanaceae</taxon>
        <taxon>Solibacillus</taxon>
    </lineage>
</organism>
<proteinExistence type="predicted"/>
<dbReference type="RefSeq" id="WP_191701604.1">
    <property type="nucleotide sequence ID" value="NZ_JACSPZ010000012.1"/>
</dbReference>
<dbReference type="Proteomes" id="UP000619101">
    <property type="component" value="Unassembled WGS sequence"/>
</dbReference>
<sequence length="78" mass="9072">MSRYTIIITSKNNQRLHFRTNNKTLIKFMYESATQSLDVQVAKTLTLDEMLIVEAYLDNPLCCEVQDNYTKQSVQLPV</sequence>
<name>A0ABR8Y2V4_9BACL</name>